<dbReference type="EMBL" id="LCGF01000001">
    <property type="protein sequence ID" value="KKT12329.1"/>
    <property type="molecule type" value="Genomic_DNA"/>
</dbReference>
<organism evidence="9 10">
    <name type="scientific">candidate division WWE3 bacterium GW2011_GWB2_43_22</name>
    <dbReference type="NCBI Taxonomy" id="1619118"/>
    <lineage>
        <taxon>Bacteria</taxon>
        <taxon>Katanobacteria</taxon>
    </lineage>
</organism>
<keyword evidence="4 8" id="KW-0812">Transmembrane</keyword>
<evidence type="ECO:0000313" key="9">
    <source>
        <dbReference type="EMBL" id="KKT12329.1"/>
    </source>
</evidence>
<feature type="transmembrane region" description="Helical" evidence="8">
    <location>
        <begin position="163"/>
        <end position="185"/>
    </location>
</feature>
<dbReference type="GO" id="GO:0005886">
    <property type="term" value="C:plasma membrane"/>
    <property type="evidence" value="ECO:0007669"/>
    <property type="project" value="UniProtKB-SubCell"/>
</dbReference>
<evidence type="ECO:0000256" key="6">
    <source>
        <dbReference type="ARBA" id="ARBA00023136"/>
    </source>
</evidence>
<evidence type="ECO:0000256" key="5">
    <source>
        <dbReference type="ARBA" id="ARBA00022989"/>
    </source>
</evidence>
<feature type="transmembrane region" description="Helical" evidence="8">
    <location>
        <begin position="125"/>
        <end position="143"/>
    </location>
</feature>
<sequence>MNSTKKDIFYAKVRFWLDKISFIDIKKFGVPAGIIIFSTVTFIHLTAAAFQTNAVDFYAFYTGATLLITDKDNLYNPRVQYETQERLFQKDYKYETGFMAFINSPLSAAIYVPFLLIPPRIAEKAAQALTLAVILWTVFRLYRFHKIKFLSWTTFFVASFYPIYGSVHLGQIGTLIFLVVAEMYMAFMEKKTVKLGILSSLLFFKYQYLPLAFLIFAIYEDRKKFIKVAGPCILLLALINYLLMGNGLLTQYVSLMREYVSTPGNFGMEYKFGMDIYSLLAVINEGFKNSPESIMGVGILALFIQTGFFIFLLKKENSYTHGSDIFYFSLILSLVMTPHSMPADFIFLLIPVIGLLPRIKKVWFYAVTAITLSFFFYFSAFGWQWTHTILLLFYLPLLALTAQKNPGFIGQKVHKAIARENPII</sequence>
<reference evidence="9 10" key="1">
    <citation type="journal article" date="2015" name="Nature">
        <title>rRNA introns, odd ribosomes, and small enigmatic genomes across a large radiation of phyla.</title>
        <authorList>
            <person name="Brown C.T."/>
            <person name="Hug L.A."/>
            <person name="Thomas B.C."/>
            <person name="Sharon I."/>
            <person name="Castelle C.J."/>
            <person name="Singh A."/>
            <person name="Wilkins M.J."/>
            <person name="Williams K.H."/>
            <person name="Banfield J.F."/>
        </authorList>
    </citation>
    <scope>NUCLEOTIDE SEQUENCE [LARGE SCALE GENOMIC DNA]</scope>
</reference>
<protein>
    <recommendedName>
        <fullName evidence="11">DUF2029 domain-containing protein</fullName>
    </recommendedName>
</protein>
<accession>A0A0G1HN91</accession>
<evidence type="ECO:0000256" key="8">
    <source>
        <dbReference type="SAM" id="Phobius"/>
    </source>
</evidence>
<dbReference type="Pfam" id="PF09594">
    <property type="entry name" value="GT87"/>
    <property type="match status" value="1"/>
</dbReference>
<evidence type="ECO:0000256" key="7">
    <source>
        <dbReference type="ARBA" id="ARBA00024033"/>
    </source>
</evidence>
<keyword evidence="2" id="KW-1003">Cell membrane</keyword>
<keyword evidence="3" id="KW-0808">Transferase</keyword>
<comment type="caution">
    <text evidence="9">The sequence shown here is derived from an EMBL/GenBank/DDBJ whole genome shotgun (WGS) entry which is preliminary data.</text>
</comment>
<evidence type="ECO:0000256" key="4">
    <source>
        <dbReference type="ARBA" id="ARBA00022692"/>
    </source>
</evidence>
<comment type="subcellular location">
    <subcellularLocation>
        <location evidence="1">Cell membrane</location>
        <topology evidence="1">Multi-pass membrane protein</topology>
    </subcellularLocation>
</comment>
<dbReference type="InterPro" id="IPR018584">
    <property type="entry name" value="GT87"/>
</dbReference>
<feature type="transmembrane region" description="Helical" evidence="8">
    <location>
        <begin position="98"/>
        <end position="118"/>
    </location>
</feature>
<evidence type="ECO:0000256" key="2">
    <source>
        <dbReference type="ARBA" id="ARBA00022475"/>
    </source>
</evidence>
<feature type="transmembrane region" description="Helical" evidence="8">
    <location>
        <begin position="225"/>
        <end position="249"/>
    </location>
</feature>
<gene>
    <name evidence="9" type="ORF">UV89_C0001G0007</name>
</gene>
<keyword evidence="5 8" id="KW-1133">Transmembrane helix</keyword>
<dbReference type="GO" id="GO:0016758">
    <property type="term" value="F:hexosyltransferase activity"/>
    <property type="evidence" value="ECO:0007669"/>
    <property type="project" value="InterPro"/>
</dbReference>
<evidence type="ECO:0000313" key="10">
    <source>
        <dbReference type="Proteomes" id="UP000033910"/>
    </source>
</evidence>
<feature type="transmembrane region" description="Helical" evidence="8">
    <location>
        <begin position="197"/>
        <end position="219"/>
    </location>
</feature>
<keyword evidence="6 8" id="KW-0472">Membrane</keyword>
<feature type="transmembrane region" description="Helical" evidence="8">
    <location>
        <begin position="325"/>
        <end position="350"/>
    </location>
</feature>
<proteinExistence type="inferred from homology"/>
<feature type="transmembrane region" description="Helical" evidence="8">
    <location>
        <begin position="362"/>
        <end position="379"/>
    </location>
</feature>
<evidence type="ECO:0000256" key="1">
    <source>
        <dbReference type="ARBA" id="ARBA00004651"/>
    </source>
</evidence>
<evidence type="ECO:0008006" key="11">
    <source>
        <dbReference type="Google" id="ProtNLM"/>
    </source>
</evidence>
<name>A0A0G1HN91_UNCKA</name>
<evidence type="ECO:0000256" key="3">
    <source>
        <dbReference type="ARBA" id="ARBA00022679"/>
    </source>
</evidence>
<comment type="similarity">
    <text evidence="7">Belongs to the glycosyltransferase 87 family.</text>
</comment>
<feature type="transmembrane region" description="Helical" evidence="8">
    <location>
        <begin position="294"/>
        <end position="313"/>
    </location>
</feature>
<dbReference type="Proteomes" id="UP000033910">
    <property type="component" value="Unassembled WGS sequence"/>
</dbReference>
<feature type="transmembrane region" description="Helical" evidence="8">
    <location>
        <begin position="28"/>
        <end position="50"/>
    </location>
</feature>
<dbReference type="AlphaFoldDB" id="A0A0G1HN91"/>